<dbReference type="Pfam" id="PF18758">
    <property type="entry name" value="KDZ"/>
    <property type="match status" value="1"/>
</dbReference>
<accession>A0A0C9UJB8</accession>
<organism evidence="1 2">
    <name type="scientific">Sphaerobolus stellatus (strain SS14)</name>
    <dbReference type="NCBI Taxonomy" id="990650"/>
    <lineage>
        <taxon>Eukaryota</taxon>
        <taxon>Fungi</taxon>
        <taxon>Dikarya</taxon>
        <taxon>Basidiomycota</taxon>
        <taxon>Agaricomycotina</taxon>
        <taxon>Agaricomycetes</taxon>
        <taxon>Phallomycetidae</taxon>
        <taxon>Geastrales</taxon>
        <taxon>Sphaerobolaceae</taxon>
        <taxon>Sphaerobolus</taxon>
    </lineage>
</organism>
<dbReference type="EMBL" id="KN837293">
    <property type="protein sequence ID" value="KIJ28992.1"/>
    <property type="molecule type" value="Genomic_DNA"/>
</dbReference>
<keyword evidence="2" id="KW-1185">Reference proteome</keyword>
<dbReference type="HOGENOM" id="CLU_003703_5_2_1"/>
<reference evidence="1 2" key="1">
    <citation type="submission" date="2014-06" db="EMBL/GenBank/DDBJ databases">
        <title>Evolutionary Origins and Diversification of the Mycorrhizal Mutualists.</title>
        <authorList>
            <consortium name="DOE Joint Genome Institute"/>
            <consortium name="Mycorrhizal Genomics Consortium"/>
            <person name="Kohler A."/>
            <person name="Kuo A."/>
            <person name="Nagy L.G."/>
            <person name="Floudas D."/>
            <person name="Copeland A."/>
            <person name="Barry K.W."/>
            <person name="Cichocki N."/>
            <person name="Veneault-Fourrey C."/>
            <person name="LaButti K."/>
            <person name="Lindquist E.A."/>
            <person name="Lipzen A."/>
            <person name="Lundell T."/>
            <person name="Morin E."/>
            <person name="Murat C."/>
            <person name="Riley R."/>
            <person name="Ohm R."/>
            <person name="Sun H."/>
            <person name="Tunlid A."/>
            <person name="Henrissat B."/>
            <person name="Grigoriev I.V."/>
            <person name="Hibbett D.S."/>
            <person name="Martin F."/>
        </authorList>
    </citation>
    <scope>NUCLEOTIDE SEQUENCE [LARGE SCALE GENOMIC DNA]</scope>
    <source>
        <strain evidence="1 2">SS14</strain>
    </source>
</reference>
<dbReference type="AlphaFoldDB" id="A0A0C9UJB8"/>
<sequence>IVISYDIACKYHIHFRKRVSNRAWPLFNAEELKKFDETDVVWLVPKFHLASHIDGCADKFSFNWTENVGRTCGEIVESNWASLNLLATATREMGWGHRRDTLNDAMLFHNWRKATNEGEA</sequence>
<name>A0A0C9UJB8_SPHS4</name>
<protein>
    <submittedName>
        <fullName evidence="1">Uncharacterized protein</fullName>
    </submittedName>
</protein>
<dbReference type="InterPro" id="IPR040521">
    <property type="entry name" value="KDZ"/>
</dbReference>
<evidence type="ECO:0000313" key="2">
    <source>
        <dbReference type="Proteomes" id="UP000054279"/>
    </source>
</evidence>
<evidence type="ECO:0000313" key="1">
    <source>
        <dbReference type="EMBL" id="KIJ28992.1"/>
    </source>
</evidence>
<dbReference type="OrthoDB" id="3257768at2759"/>
<gene>
    <name evidence="1" type="ORF">M422DRAFT_189112</name>
</gene>
<dbReference type="Proteomes" id="UP000054279">
    <property type="component" value="Unassembled WGS sequence"/>
</dbReference>
<proteinExistence type="predicted"/>
<feature type="non-terminal residue" evidence="1">
    <location>
        <position position="1"/>
    </location>
</feature>